<accession>A0A803LV44</accession>
<evidence type="ECO:0000313" key="3">
    <source>
        <dbReference type="EnsemblPlants" id="AUR62019088-RA:cds"/>
    </source>
</evidence>
<dbReference type="EnsemblPlants" id="AUR62019088-RA">
    <property type="protein sequence ID" value="AUR62019088-RA:cds"/>
    <property type="gene ID" value="AUR62019088"/>
</dbReference>
<reference evidence="3" key="2">
    <citation type="submission" date="2021-03" db="UniProtKB">
        <authorList>
            <consortium name="EnsemblPlants"/>
        </authorList>
    </citation>
    <scope>IDENTIFICATION</scope>
</reference>
<dbReference type="Proteomes" id="UP000596660">
    <property type="component" value="Unplaced"/>
</dbReference>
<dbReference type="GO" id="GO:0004523">
    <property type="term" value="F:RNA-DNA hybrid ribonuclease activity"/>
    <property type="evidence" value="ECO:0007669"/>
    <property type="project" value="InterPro"/>
</dbReference>
<proteinExistence type="predicted"/>
<evidence type="ECO:0000313" key="4">
    <source>
        <dbReference type="Proteomes" id="UP000596660"/>
    </source>
</evidence>
<dbReference type="Pfam" id="PF13966">
    <property type="entry name" value="zf-RVT"/>
    <property type="match status" value="1"/>
</dbReference>
<organism evidence="3 4">
    <name type="scientific">Chenopodium quinoa</name>
    <name type="common">Quinoa</name>
    <dbReference type="NCBI Taxonomy" id="63459"/>
    <lineage>
        <taxon>Eukaryota</taxon>
        <taxon>Viridiplantae</taxon>
        <taxon>Streptophyta</taxon>
        <taxon>Embryophyta</taxon>
        <taxon>Tracheophyta</taxon>
        <taxon>Spermatophyta</taxon>
        <taxon>Magnoliopsida</taxon>
        <taxon>eudicotyledons</taxon>
        <taxon>Gunneridae</taxon>
        <taxon>Pentapetalae</taxon>
        <taxon>Caryophyllales</taxon>
        <taxon>Chenopodiaceae</taxon>
        <taxon>Chenopodioideae</taxon>
        <taxon>Atripliceae</taxon>
        <taxon>Chenopodium</taxon>
    </lineage>
</organism>
<dbReference type="InterPro" id="IPR002156">
    <property type="entry name" value="RNaseH_domain"/>
</dbReference>
<evidence type="ECO:0000259" key="1">
    <source>
        <dbReference type="Pfam" id="PF13456"/>
    </source>
</evidence>
<reference evidence="3" key="1">
    <citation type="journal article" date="2017" name="Nature">
        <title>The genome of Chenopodium quinoa.</title>
        <authorList>
            <person name="Jarvis D.E."/>
            <person name="Ho Y.S."/>
            <person name="Lightfoot D.J."/>
            <person name="Schmoeckel S.M."/>
            <person name="Li B."/>
            <person name="Borm T.J.A."/>
            <person name="Ohyanagi H."/>
            <person name="Mineta K."/>
            <person name="Michell C.T."/>
            <person name="Saber N."/>
            <person name="Kharbatia N.M."/>
            <person name="Rupper R.R."/>
            <person name="Sharp A.R."/>
            <person name="Dally N."/>
            <person name="Boughton B.A."/>
            <person name="Woo Y.H."/>
            <person name="Gao G."/>
            <person name="Schijlen E.G.W.M."/>
            <person name="Guo X."/>
            <person name="Momin A.A."/>
            <person name="Negrao S."/>
            <person name="Al-Babili S."/>
            <person name="Gehring C."/>
            <person name="Roessner U."/>
            <person name="Jung C."/>
            <person name="Murphy K."/>
            <person name="Arold S.T."/>
            <person name="Gojobori T."/>
            <person name="van der Linden C.G."/>
            <person name="van Loo E.N."/>
            <person name="Jellen E.N."/>
            <person name="Maughan P.J."/>
            <person name="Tester M."/>
        </authorList>
    </citation>
    <scope>NUCLEOTIDE SEQUENCE [LARGE SCALE GENOMIC DNA]</scope>
    <source>
        <strain evidence="3">cv. PI 614886</strain>
    </source>
</reference>
<evidence type="ECO:0000259" key="2">
    <source>
        <dbReference type="Pfam" id="PF13966"/>
    </source>
</evidence>
<sequence length="322" mass="36392">VYVDTDLIDFIIGEWNADVVRSVFSGTDAQILLNMPLSRHWPSDNLYYSFAKNGEYSVKSGYWLAKLGSIDMNEETENGVSNTGWKGIWSLQGPSKLKFFVWKAYKGSLAVKERLRHRHIVNDLVCPICNASNVTIFHALFECEAAFSIWQNHPLSSKIGQAPDSSFCERWDWMLSNLSAHDLRFGAPLMWAAWSCRNKIYFENARLNPYYVAVGFVKMVEEHMTYAQRVFDRVPSALSIDTAGQVSASWSFPLAGGKLILCATKKTHVESVELAEALAARFGVQVVRRFGYTNINLECDASNVVNAIKNHTRDFSPLFLVH</sequence>
<dbReference type="InterPro" id="IPR026960">
    <property type="entry name" value="RVT-Znf"/>
</dbReference>
<protein>
    <recommendedName>
        <fullName evidence="5">Reverse transcriptase zinc-binding domain-containing protein</fullName>
    </recommendedName>
</protein>
<name>A0A803LV44_CHEQI</name>
<feature type="domain" description="Reverse transcriptase zinc-binding" evidence="2">
    <location>
        <begin position="80"/>
        <end position="150"/>
    </location>
</feature>
<dbReference type="GO" id="GO:0003676">
    <property type="term" value="F:nucleic acid binding"/>
    <property type="evidence" value="ECO:0007669"/>
    <property type="project" value="InterPro"/>
</dbReference>
<dbReference type="PANTHER" id="PTHR47074">
    <property type="entry name" value="BNAC02G40300D PROTEIN"/>
    <property type="match status" value="1"/>
</dbReference>
<dbReference type="Pfam" id="PF13456">
    <property type="entry name" value="RVT_3"/>
    <property type="match status" value="1"/>
</dbReference>
<dbReference type="OMA" id="SVAWRAC"/>
<feature type="domain" description="RNase H type-1" evidence="1">
    <location>
        <begin position="256"/>
        <end position="320"/>
    </location>
</feature>
<dbReference type="PANTHER" id="PTHR47074:SF48">
    <property type="entry name" value="POLYNUCLEOTIDYL TRANSFERASE, RIBONUCLEASE H-LIKE SUPERFAMILY PROTEIN"/>
    <property type="match status" value="1"/>
</dbReference>
<dbReference type="Gramene" id="AUR62019088-RA">
    <property type="protein sequence ID" value="AUR62019088-RA:cds"/>
    <property type="gene ID" value="AUR62019088"/>
</dbReference>
<dbReference type="InterPro" id="IPR052929">
    <property type="entry name" value="RNase_H-like_EbsB-rel"/>
</dbReference>
<evidence type="ECO:0008006" key="5">
    <source>
        <dbReference type="Google" id="ProtNLM"/>
    </source>
</evidence>
<keyword evidence="4" id="KW-1185">Reference proteome</keyword>
<dbReference type="AlphaFoldDB" id="A0A803LV44"/>